<name>A0A3M2LEJ6_9ACTN</name>
<keyword evidence="2" id="KW-1185">Reference proteome</keyword>
<evidence type="ECO:0000313" key="1">
    <source>
        <dbReference type="EMBL" id="RMI35959.1"/>
    </source>
</evidence>
<proteinExistence type="predicted"/>
<evidence type="ECO:0000313" key="2">
    <source>
        <dbReference type="Proteomes" id="UP000282674"/>
    </source>
</evidence>
<protein>
    <submittedName>
        <fullName evidence="1">Uncharacterized protein</fullName>
    </submittedName>
</protein>
<reference evidence="1 2" key="1">
    <citation type="submission" date="2018-10" db="EMBL/GenBank/DDBJ databases">
        <title>Isolation from soil.</title>
        <authorList>
            <person name="Hu J."/>
        </authorList>
    </citation>
    <scope>NUCLEOTIDE SEQUENCE [LARGE SCALE GENOMIC DNA]</scope>
    <source>
        <strain evidence="1 2">NEAU-Ht49</strain>
    </source>
</reference>
<sequence length="279" mass="30959">MAIAGVWKGITAQHQTEGVAMTPTDTTRDGLSDRGLTARLELARWQLRLGREHGMLPNPDLPGDLWSPEAVADCTERVGAVKAAFGADPPIGAERAAVRLAARVRMDVERADVEVLVARDALEVVSTYRDYPLYLLRDLDALAPATVIKVVRARKGPLVESVDPRGAARILAWPRNTFDDVAAERDLPVDRLGRYALTDIQALADDTDLKRRVEQSRRHAALLKAKREEEQREESVRLWLDACTAYLDRRTAEPPPILTLRRAMKSLVTARAQAEAHEP</sequence>
<dbReference type="AlphaFoldDB" id="A0A3M2LEJ6"/>
<gene>
    <name evidence="1" type="ORF">EBO15_39965</name>
</gene>
<dbReference type="EMBL" id="RFFG01000154">
    <property type="protein sequence ID" value="RMI35959.1"/>
    <property type="molecule type" value="Genomic_DNA"/>
</dbReference>
<comment type="caution">
    <text evidence="1">The sequence shown here is derived from an EMBL/GenBank/DDBJ whole genome shotgun (WGS) entry which is preliminary data.</text>
</comment>
<dbReference type="Proteomes" id="UP000282674">
    <property type="component" value="Unassembled WGS sequence"/>
</dbReference>
<accession>A0A3M2LEJ6</accession>
<organism evidence="1 2">
    <name type="scientific">Actinomadura harenae</name>
    <dbReference type="NCBI Taxonomy" id="2483351"/>
    <lineage>
        <taxon>Bacteria</taxon>
        <taxon>Bacillati</taxon>
        <taxon>Actinomycetota</taxon>
        <taxon>Actinomycetes</taxon>
        <taxon>Streptosporangiales</taxon>
        <taxon>Thermomonosporaceae</taxon>
        <taxon>Actinomadura</taxon>
    </lineage>
</organism>